<dbReference type="Gene3D" id="2.115.10.20">
    <property type="entry name" value="Glycosyl hydrolase domain, family 43"/>
    <property type="match status" value="1"/>
</dbReference>
<protein>
    <recommendedName>
        <fullName evidence="4">4-O-beta-D-mannosyl-D-glucose phosphorylase</fullName>
        <shortName evidence="4">MGP</shortName>
        <shortName evidence="4">Mannosylglucose phosphorylase</shortName>
        <ecNumber evidence="4">2.4.1.281</ecNumber>
    </recommendedName>
</protein>
<keyword evidence="5" id="KW-0326">Glycosidase</keyword>
<keyword evidence="4" id="KW-0961">Cell wall biogenesis/degradation</keyword>
<evidence type="ECO:0000256" key="3">
    <source>
        <dbReference type="ARBA" id="ARBA00024356"/>
    </source>
</evidence>
<dbReference type="AlphaFoldDB" id="A0A5J5IGD6"/>
<proteinExistence type="inferred from homology"/>
<dbReference type="GO" id="GO:0016758">
    <property type="term" value="F:hexosyltransferase activity"/>
    <property type="evidence" value="ECO:0007669"/>
    <property type="project" value="UniProtKB-UniRule"/>
</dbReference>
<reference evidence="5 6" key="1">
    <citation type="submission" date="2019-09" db="EMBL/GenBank/DDBJ databases">
        <title>Draft genome sequence of Ginsengibacter sp. BR5-29.</title>
        <authorList>
            <person name="Im W.-T."/>
        </authorList>
    </citation>
    <scope>NUCLEOTIDE SEQUENCE [LARGE SCALE GENOMIC DNA]</scope>
    <source>
        <strain evidence="5 6">BR5-29</strain>
    </source>
</reference>
<dbReference type="InterPro" id="IPR023296">
    <property type="entry name" value="Glyco_hydro_beta-prop_sf"/>
</dbReference>
<evidence type="ECO:0000256" key="1">
    <source>
        <dbReference type="ARBA" id="ARBA00022676"/>
    </source>
</evidence>
<dbReference type="EMBL" id="VYQF01000004">
    <property type="protein sequence ID" value="KAA9038074.1"/>
    <property type="molecule type" value="Genomic_DNA"/>
</dbReference>
<evidence type="ECO:0000256" key="4">
    <source>
        <dbReference type="HAMAP-Rule" id="MF_00928"/>
    </source>
</evidence>
<dbReference type="GO" id="GO:0071555">
    <property type="term" value="P:cell wall organization"/>
    <property type="evidence" value="ECO:0007669"/>
    <property type="project" value="UniProtKB-KW"/>
</dbReference>
<evidence type="ECO:0000313" key="5">
    <source>
        <dbReference type="EMBL" id="KAA9038074.1"/>
    </source>
</evidence>
<comment type="similarity">
    <text evidence="3 4">Belongs to the glycosyl hydrolase 130 family.</text>
</comment>
<evidence type="ECO:0000313" key="6">
    <source>
        <dbReference type="Proteomes" id="UP000326903"/>
    </source>
</evidence>
<comment type="catalytic activity">
    <reaction evidence="4">
        <text>beta-D-mannosyl-(1-&gt;4)-D-glucose + phosphate = alpha-D-mannose 1-phosphate + D-glucose</text>
        <dbReference type="Rhea" id="RHEA:32531"/>
        <dbReference type="ChEBI" id="CHEBI:4167"/>
        <dbReference type="ChEBI" id="CHEBI:43474"/>
        <dbReference type="ChEBI" id="CHEBI:58409"/>
        <dbReference type="ChEBI" id="CHEBI:64351"/>
        <dbReference type="EC" id="2.4.1.281"/>
    </reaction>
</comment>
<name>A0A5J5IGD6_9BACT</name>
<keyword evidence="1 4" id="KW-0328">Glycosyltransferase</keyword>
<comment type="function">
    <text evidence="4">Converts 4-O-beta-D-mannopyranosyl-D-glucopyranose (Man-Glc) to mannose 1-phosphate (Man1P) and glucose.</text>
</comment>
<keyword evidence="6" id="KW-1185">Reference proteome</keyword>
<dbReference type="PANTHER" id="PTHR34106">
    <property type="entry name" value="GLYCOSIDASE"/>
    <property type="match status" value="1"/>
</dbReference>
<dbReference type="InterPro" id="IPR028583">
    <property type="entry name" value="Man_Glc_phosphorylase"/>
</dbReference>
<dbReference type="InterPro" id="IPR007184">
    <property type="entry name" value="Mannoside_phosphorylase"/>
</dbReference>
<organism evidence="5 6">
    <name type="scientific">Ginsengibacter hankyongi</name>
    <dbReference type="NCBI Taxonomy" id="2607284"/>
    <lineage>
        <taxon>Bacteria</taxon>
        <taxon>Pseudomonadati</taxon>
        <taxon>Bacteroidota</taxon>
        <taxon>Chitinophagia</taxon>
        <taxon>Chitinophagales</taxon>
        <taxon>Chitinophagaceae</taxon>
        <taxon>Ginsengibacter</taxon>
    </lineage>
</organism>
<keyword evidence="5" id="KW-0378">Hydrolase</keyword>
<dbReference type="Pfam" id="PF04041">
    <property type="entry name" value="Glyco_hydro_130"/>
    <property type="match status" value="1"/>
</dbReference>
<dbReference type="Proteomes" id="UP000326903">
    <property type="component" value="Unassembled WGS sequence"/>
</dbReference>
<gene>
    <name evidence="5" type="ORF">FW778_15050</name>
</gene>
<keyword evidence="2 4" id="KW-0808">Transferase</keyword>
<comment type="caution">
    <text evidence="5">The sequence shown here is derived from an EMBL/GenBank/DDBJ whole genome shotgun (WGS) entry which is preliminary data.</text>
</comment>
<dbReference type="PIRSF" id="PIRSF016202">
    <property type="entry name" value="PH1107"/>
    <property type="match status" value="1"/>
</dbReference>
<evidence type="ECO:0000256" key="2">
    <source>
        <dbReference type="ARBA" id="ARBA00022679"/>
    </source>
</evidence>
<sequence length="406" mass="45917">MNTYFHKRVKTLTATFNDLITKRNKPLESVNGIYERYENPVLTAAHTPLTWRFDFNEKTNPFFIERFGINAVFNSGAIKFHNKYVLVPRVEGLDRKSFFAVAESDNGIDNFKFWDRPVIMPSANEPETNIYDMRLVQHEDGWIYGIFCTEKRNTTAPEGDQSAAIAQCGIARTKDLVKWERLPNLKTHSPQQRNVVLHAEFYKNKYAFYTRPQDSFIEAGSGGGIGFGFCDDIKNAVIDHEIVIDKKVYHTVYEAKNGSGPAPLKTSKGWLHLAHGVRSTAAGLRYVLYMFMTDLNDITKIIHKPGGYFMAPQGDERVGDVSNVIFTNGWIADDDGTVFIYYASSDLRTHVATSTIEKLLDYVMNTAEDGFTSEASVKTITDIIDSNLVGKEYNGTVQTQIQGYDK</sequence>
<accession>A0A5J5IGD6</accession>
<dbReference type="GO" id="GO:0016798">
    <property type="term" value="F:hydrolase activity, acting on glycosyl bonds"/>
    <property type="evidence" value="ECO:0007669"/>
    <property type="project" value="UniProtKB-KW"/>
</dbReference>
<dbReference type="GO" id="GO:0005975">
    <property type="term" value="P:carbohydrate metabolic process"/>
    <property type="evidence" value="ECO:0007669"/>
    <property type="project" value="UniProtKB-UniRule"/>
</dbReference>
<keyword evidence="4" id="KW-0119">Carbohydrate metabolism</keyword>
<dbReference type="RefSeq" id="WP_150415634.1">
    <property type="nucleotide sequence ID" value="NZ_VYQF01000004.1"/>
</dbReference>
<dbReference type="PANTHER" id="PTHR34106:SF1">
    <property type="entry name" value="1,4-BETA-MANNOSYL-N-ACETYLGLUCOSAMINE PHOSPHORYLASE"/>
    <property type="match status" value="1"/>
</dbReference>
<dbReference type="HAMAP" id="MF_00928">
    <property type="entry name" value="Man_Glc_phosphorylase"/>
    <property type="match status" value="1"/>
</dbReference>
<dbReference type="EC" id="2.4.1.281" evidence="4"/>
<dbReference type="SUPFAM" id="SSF75005">
    <property type="entry name" value="Arabinanase/levansucrase/invertase"/>
    <property type="match status" value="1"/>
</dbReference>